<dbReference type="PANTHER" id="PTHR43525:SF1">
    <property type="entry name" value="PROTEIN MALY"/>
    <property type="match status" value="1"/>
</dbReference>
<evidence type="ECO:0000313" key="10">
    <source>
        <dbReference type="Proteomes" id="UP001156660"/>
    </source>
</evidence>
<dbReference type="Pfam" id="PF00155">
    <property type="entry name" value="Aminotran_1_2"/>
    <property type="match status" value="1"/>
</dbReference>
<feature type="domain" description="Aminotransferase class I/classII large" evidence="6">
    <location>
        <begin position="38"/>
        <end position="384"/>
    </location>
</feature>
<keyword evidence="4" id="KW-0456">Lyase</keyword>
<name>A0A2S7XIG2_9GAMM</name>
<keyword evidence="8" id="KW-0032">Aminotransferase</keyword>
<evidence type="ECO:0000256" key="2">
    <source>
        <dbReference type="ARBA" id="ARBA00012224"/>
    </source>
</evidence>
<evidence type="ECO:0000313" key="7">
    <source>
        <dbReference type="EMBL" id="GLR74395.1"/>
    </source>
</evidence>
<evidence type="ECO:0000256" key="3">
    <source>
        <dbReference type="ARBA" id="ARBA00022898"/>
    </source>
</evidence>
<dbReference type="CDD" id="cd00609">
    <property type="entry name" value="AAT_like"/>
    <property type="match status" value="1"/>
</dbReference>
<dbReference type="SUPFAM" id="SSF53383">
    <property type="entry name" value="PLP-dependent transferases"/>
    <property type="match status" value="1"/>
</dbReference>
<reference evidence="7" key="4">
    <citation type="submission" date="2023-01" db="EMBL/GenBank/DDBJ databases">
        <title>Draft genome sequence of Aliivibrio sifiae strain NBRC 105001.</title>
        <authorList>
            <person name="Sun Q."/>
            <person name="Mori K."/>
        </authorList>
    </citation>
    <scope>NUCLEOTIDE SEQUENCE</scope>
    <source>
        <strain evidence="7">NBRC 105001</strain>
    </source>
</reference>
<dbReference type="InterPro" id="IPR051798">
    <property type="entry name" value="Class-II_PLP-Dep_Aminotrans"/>
</dbReference>
<reference evidence="10" key="3">
    <citation type="journal article" date="2019" name="Int. J. Syst. Evol. Microbiol.">
        <title>The Global Catalogue of Microorganisms (GCM) 10K type strain sequencing project: providing services to taxonomists for standard genome sequencing and annotation.</title>
        <authorList>
            <consortium name="The Broad Institute Genomics Platform"/>
            <consortium name="The Broad Institute Genome Sequencing Center for Infectious Disease"/>
            <person name="Wu L."/>
            <person name="Ma J."/>
        </authorList>
    </citation>
    <scope>NUCLEOTIDE SEQUENCE [LARGE SCALE GENOMIC DNA]</scope>
    <source>
        <strain evidence="10">NBRC 105001</strain>
    </source>
</reference>
<dbReference type="InterPro" id="IPR015422">
    <property type="entry name" value="PyrdxlP-dep_Trfase_small"/>
</dbReference>
<reference evidence="8 9" key="2">
    <citation type="submission" date="2016-12" db="EMBL/GenBank/DDBJ databases">
        <title>Diversity of luminous bacteria.</title>
        <authorList>
            <person name="Yoshizawa S."/>
            <person name="Kogure K."/>
        </authorList>
    </citation>
    <scope>NUCLEOTIDE SEQUENCE [LARGE SCALE GENOMIC DNA]</scope>
    <source>
        <strain evidence="8 9">NBRC 105001</strain>
    </source>
</reference>
<dbReference type="InterPro" id="IPR027619">
    <property type="entry name" value="C-S_lyase_PatB-like"/>
</dbReference>
<evidence type="ECO:0000313" key="9">
    <source>
        <dbReference type="Proteomes" id="UP000239273"/>
    </source>
</evidence>
<dbReference type="GO" id="GO:0030170">
    <property type="term" value="F:pyridoxal phosphate binding"/>
    <property type="evidence" value="ECO:0007669"/>
    <property type="project" value="InterPro"/>
</dbReference>
<dbReference type="InterPro" id="IPR015424">
    <property type="entry name" value="PyrdxlP-dep_Trfase"/>
</dbReference>
<accession>A0A2S7XIG2</accession>
<dbReference type="GO" id="GO:0008483">
    <property type="term" value="F:transaminase activity"/>
    <property type="evidence" value="ECO:0007669"/>
    <property type="project" value="UniProtKB-KW"/>
</dbReference>
<comment type="cofactor">
    <cofactor evidence="1">
        <name>pyridoxal 5'-phosphate</name>
        <dbReference type="ChEBI" id="CHEBI:597326"/>
    </cofactor>
</comment>
<organism evidence="8 9">
    <name type="scientific">Aliivibrio sifiae</name>
    <dbReference type="NCBI Taxonomy" id="566293"/>
    <lineage>
        <taxon>Bacteria</taxon>
        <taxon>Pseudomonadati</taxon>
        <taxon>Pseudomonadota</taxon>
        <taxon>Gammaproteobacteria</taxon>
        <taxon>Vibrionales</taxon>
        <taxon>Vibrionaceae</taxon>
        <taxon>Aliivibrio</taxon>
    </lineage>
</organism>
<keyword evidence="3" id="KW-0663">Pyridoxal phosphate</keyword>
<dbReference type="Proteomes" id="UP001156660">
    <property type="component" value="Unassembled WGS sequence"/>
</dbReference>
<evidence type="ECO:0000256" key="1">
    <source>
        <dbReference type="ARBA" id="ARBA00001933"/>
    </source>
</evidence>
<proteinExistence type="inferred from homology"/>
<gene>
    <name evidence="8" type="ORF">BTO23_05320</name>
    <name evidence="7" type="ORF">GCM10007855_12690</name>
</gene>
<dbReference type="Proteomes" id="UP000239273">
    <property type="component" value="Unassembled WGS sequence"/>
</dbReference>
<evidence type="ECO:0000256" key="4">
    <source>
        <dbReference type="ARBA" id="ARBA00023239"/>
    </source>
</evidence>
<dbReference type="GO" id="GO:0047804">
    <property type="term" value="F:cysteine-S-conjugate beta-lyase activity"/>
    <property type="evidence" value="ECO:0007669"/>
    <property type="project" value="UniProtKB-EC"/>
</dbReference>
<evidence type="ECO:0000256" key="5">
    <source>
        <dbReference type="ARBA" id="ARBA00037974"/>
    </source>
</evidence>
<dbReference type="Gene3D" id="3.40.640.10">
    <property type="entry name" value="Type I PLP-dependent aspartate aminotransferase-like (Major domain)"/>
    <property type="match status" value="1"/>
</dbReference>
<dbReference type="Gene3D" id="3.90.1150.10">
    <property type="entry name" value="Aspartate Aminotransferase, domain 1"/>
    <property type="match status" value="1"/>
</dbReference>
<protein>
    <recommendedName>
        <fullName evidence="2">cysteine-S-conjugate beta-lyase</fullName>
        <ecNumber evidence="2">4.4.1.13</ecNumber>
    </recommendedName>
</protein>
<keyword evidence="10" id="KW-1185">Reference proteome</keyword>
<dbReference type="PANTHER" id="PTHR43525">
    <property type="entry name" value="PROTEIN MALY"/>
    <property type="match status" value="1"/>
</dbReference>
<comment type="caution">
    <text evidence="8">The sequence shown here is derived from an EMBL/GenBank/DDBJ whole genome shotgun (WGS) entry which is preliminary data.</text>
</comment>
<dbReference type="RefSeq" id="WP_170066696.1">
    <property type="nucleotide sequence ID" value="NZ_BSOU01000003.1"/>
</dbReference>
<comment type="similarity">
    <text evidence="5">Belongs to the class-II pyridoxal-phosphate-dependent aminotransferase family. MalY/PatB cystathionine beta-lyase subfamily.</text>
</comment>
<sequence>MTTSFDCIHNRCNTGSLKWDFMKEKLGLDGTDRLPMWVSDYDFQAPPHVLEALHNRIDHGIFGYAERNDDYYQAIITWYQQQHHIQIEKEWITTVHGVLPGLSMAIQLLTETNDKVVMQTPGYGSFRKIVEFNDRVLVENPLVEQQGNYSLDLAHLESCFQQGAKVMIFCNPHNPVGKAWSKEEITAVAELCHQYDVWLLSDEIWGDLAMGDNTYHSALSLPENLQQKLIVATAASKTFGLSSVRISNFMIPNQELKARLVRRLDAHGMDVYNSLAMCAATAAYQTSAPWLNELKTYLQENITTLATFIESELPDLSFTPPEAGYLAWVDCRSLGLTDKELELKLVEAGIVPSMGIAFGSEGSGFIRLNLGCPREVLVQAMQRINVALSS</sequence>
<keyword evidence="8" id="KW-0808">Transferase</keyword>
<dbReference type="EMBL" id="BSOU01000003">
    <property type="protein sequence ID" value="GLR74395.1"/>
    <property type="molecule type" value="Genomic_DNA"/>
</dbReference>
<dbReference type="AlphaFoldDB" id="A0A2S7XIG2"/>
<dbReference type="NCBIfam" id="TIGR04350">
    <property type="entry name" value="C_S_lyase_PatB"/>
    <property type="match status" value="1"/>
</dbReference>
<reference evidence="7" key="1">
    <citation type="journal article" date="2014" name="Int. J. Syst. Evol. Microbiol.">
        <title>Complete genome of a new Firmicutes species belonging to the dominant human colonic microbiota ('Ruminococcus bicirculans') reveals two chromosomes and a selective capacity to utilize plant glucans.</title>
        <authorList>
            <consortium name="NISC Comparative Sequencing Program"/>
            <person name="Wegmann U."/>
            <person name="Louis P."/>
            <person name="Goesmann A."/>
            <person name="Henrissat B."/>
            <person name="Duncan S.H."/>
            <person name="Flint H.J."/>
        </authorList>
    </citation>
    <scope>NUCLEOTIDE SEQUENCE</scope>
    <source>
        <strain evidence="7">NBRC 105001</strain>
    </source>
</reference>
<dbReference type="InterPro" id="IPR004839">
    <property type="entry name" value="Aminotransferase_I/II_large"/>
</dbReference>
<evidence type="ECO:0000313" key="8">
    <source>
        <dbReference type="EMBL" id="PQJ93514.1"/>
    </source>
</evidence>
<dbReference type="InterPro" id="IPR015421">
    <property type="entry name" value="PyrdxlP-dep_Trfase_major"/>
</dbReference>
<evidence type="ECO:0000259" key="6">
    <source>
        <dbReference type="Pfam" id="PF00155"/>
    </source>
</evidence>
<dbReference type="EMBL" id="MSCP01000001">
    <property type="protein sequence ID" value="PQJ93514.1"/>
    <property type="molecule type" value="Genomic_DNA"/>
</dbReference>
<dbReference type="EC" id="4.4.1.13" evidence="2"/>